<keyword evidence="1" id="KW-0812">Transmembrane</keyword>
<feature type="transmembrane region" description="Helical" evidence="1">
    <location>
        <begin position="37"/>
        <end position="60"/>
    </location>
</feature>
<dbReference type="Proteomes" id="UP000011555">
    <property type="component" value="Unassembled WGS sequence"/>
</dbReference>
<reference evidence="2 5" key="1">
    <citation type="journal article" date="2011" name="J. Bacteriol.">
        <title>Genome sequence of Halobiforma lacisalsi AJ5, an extremely halophilic archaeon which harbors a bop gene.</title>
        <authorList>
            <person name="Jiang X."/>
            <person name="Wang S."/>
            <person name="Cheng H."/>
            <person name="Huo Y."/>
            <person name="Zhang X."/>
            <person name="Zhu X."/>
            <person name="Han X."/>
            <person name="Ni P."/>
            <person name="Wu M."/>
        </authorList>
    </citation>
    <scope>NUCLEOTIDE SEQUENCE [LARGE SCALE GENOMIC DNA]</scope>
    <source>
        <strain evidence="2 5">AJ5</strain>
    </source>
</reference>
<feature type="transmembrane region" description="Helical" evidence="1">
    <location>
        <begin position="12"/>
        <end position="31"/>
    </location>
</feature>
<evidence type="ECO:0000313" key="3">
    <source>
        <dbReference type="EMBL" id="EMA34719.1"/>
    </source>
</evidence>
<keyword evidence="1" id="KW-1133">Transmembrane helix</keyword>
<dbReference type="KEGG" id="hlc:CHINAEXTREME04110"/>
<name>M0LQJ6_NATLA</name>
<protein>
    <submittedName>
        <fullName evidence="3">Uncharacterized protein</fullName>
    </submittedName>
</protein>
<keyword evidence="4" id="KW-1185">Reference proteome</keyword>
<sequence>MFAERDGIGGWWAVRALVGVVIGVGLGTILAGDPVSIPLLGTVSGLAVGGVVAAFGGVLYTQLPDCGCGRGEAECDCGECGG</sequence>
<evidence type="ECO:0000256" key="1">
    <source>
        <dbReference type="SAM" id="Phobius"/>
    </source>
</evidence>
<keyword evidence="1" id="KW-0472">Membrane</keyword>
<evidence type="ECO:0000313" key="2">
    <source>
        <dbReference type="EMBL" id="APW97003.1"/>
    </source>
</evidence>
<gene>
    <name evidence="3" type="ORF">C445_07355</name>
    <name evidence="2" type="ORF">CHINAEXTREME_04110</name>
</gene>
<dbReference type="RefSeq" id="WP_007141202.1">
    <property type="nucleotide sequence ID" value="NZ_AOLZ01000031.1"/>
</dbReference>
<dbReference type="EMBL" id="CP019285">
    <property type="protein sequence ID" value="APW97003.1"/>
    <property type="molecule type" value="Genomic_DNA"/>
</dbReference>
<proteinExistence type="predicted"/>
<dbReference type="Proteomes" id="UP000186547">
    <property type="component" value="Chromosome"/>
</dbReference>
<organism evidence="3 4">
    <name type="scientific">Natronobacterium lacisalsi AJ5</name>
    <dbReference type="NCBI Taxonomy" id="358396"/>
    <lineage>
        <taxon>Archaea</taxon>
        <taxon>Methanobacteriati</taxon>
        <taxon>Methanobacteriota</taxon>
        <taxon>Stenosarchaea group</taxon>
        <taxon>Halobacteria</taxon>
        <taxon>Halobacteriales</taxon>
        <taxon>Natrialbaceae</taxon>
        <taxon>Natronobacterium</taxon>
    </lineage>
</organism>
<accession>M0LQJ6</accession>
<dbReference type="EMBL" id="AOLZ01000031">
    <property type="protein sequence ID" value="EMA34719.1"/>
    <property type="molecule type" value="Genomic_DNA"/>
</dbReference>
<evidence type="ECO:0000313" key="5">
    <source>
        <dbReference type="Proteomes" id="UP000186547"/>
    </source>
</evidence>
<dbReference type="GeneID" id="30920280"/>
<evidence type="ECO:0000313" key="4">
    <source>
        <dbReference type="Proteomes" id="UP000011555"/>
    </source>
</evidence>
<dbReference type="AlphaFoldDB" id="M0LQJ6"/>
<reference evidence="2" key="3">
    <citation type="submission" date="2017-01" db="EMBL/GenBank/DDBJ databases">
        <authorList>
            <person name="Mah S.A."/>
            <person name="Swanson W.J."/>
            <person name="Moy G.W."/>
            <person name="Vacquier V.D."/>
        </authorList>
    </citation>
    <scope>NUCLEOTIDE SEQUENCE</scope>
    <source>
        <strain evidence="2">AJ5</strain>
    </source>
</reference>
<reference evidence="3 4" key="2">
    <citation type="journal article" date="2014" name="PLoS Genet.">
        <title>Phylogenetically driven sequencing of extremely halophilic archaea reveals strategies for static and dynamic osmo-response.</title>
        <authorList>
            <person name="Becker E.A."/>
            <person name="Seitzer P.M."/>
            <person name="Tritt A."/>
            <person name="Larsen D."/>
            <person name="Krusor M."/>
            <person name="Yao A.I."/>
            <person name="Wu D."/>
            <person name="Madern D."/>
            <person name="Eisen J.A."/>
            <person name="Darling A.E."/>
            <person name="Facciotti M.T."/>
        </authorList>
    </citation>
    <scope>NUCLEOTIDE SEQUENCE [LARGE SCALE GENOMIC DNA]</scope>
    <source>
        <strain evidence="3 4">AJ5</strain>
    </source>
</reference>